<feature type="domain" description="DEAD-box RNA helicase Q" evidence="9">
    <location>
        <begin position="4"/>
        <end position="32"/>
    </location>
</feature>
<dbReference type="GO" id="GO:0033592">
    <property type="term" value="F:RNA strand annealing activity"/>
    <property type="evidence" value="ECO:0007669"/>
    <property type="project" value="TreeGrafter"/>
</dbReference>
<dbReference type="InterPro" id="IPR011545">
    <property type="entry name" value="DEAD/DEAH_box_helicase_dom"/>
</dbReference>
<feature type="compositionally biased region" description="Basic residues" evidence="6">
    <location>
        <begin position="473"/>
        <end position="482"/>
    </location>
</feature>
<dbReference type="InterPro" id="IPR027417">
    <property type="entry name" value="P-loop_NTPase"/>
</dbReference>
<dbReference type="Gene3D" id="3.40.50.300">
    <property type="entry name" value="P-loop containing nucleotide triphosphate hydrolases"/>
    <property type="match status" value="2"/>
</dbReference>
<reference evidence="10 11" key="1">
    <citation type="submission" date="2019-03" db="EMBL/GenBank/DDBJ databases">
        <title>Genomic Encyclopedia of Type Strains, Phase IV (KMG-IV): sequencing the most valuable type-strain genomes for metagenomic binning, comparative biology and taxonomic classification.</title>
        <authorList>
            <person name="Goeker M."/>
        </authorList>
    </citation>
    <scope>NUCLEOTIDE SEQUENCE [LARGE SCALE GENOMIC DNA]</scope>
    <source>
        <strain evidence="10 11">DSM 11170</strain>
    </source>
</reference>
<dbReference type="SUPFAM" id="SSF52540">
    <property type="entry name" value="P-loop containing nucleoside triphosphate hydrolases"/>
    <property type="match status" value="1"/>
</dbReference>
<dbReference type="OrthoDB" id="9805696at2"/>
<evidence type="ECO:0000313" key="10">
    <source>
        <dbReference type="EMBL" id="TCP68640.1"/>
    </source>
</evidence>
<dbReference type="InterPro" id="IPR001650">
    <property type="entry name" value="Helicase_C-like"/>
</dbReference>
<evidence type="ECO:0000259" key="9">
    <source>
        <dbReference type="PROSITE" id="PS51195"/>
    </source>
</evidence>
<sequence length="482" mass="52478">MTDPWQTFEGLPPFILTVCQANGFQKPTPIQQKAVPLILAGKDVLAESPTGTGKTLAYVWPILSRMNPDIHHAQAVILAPTRELAVQIHQEVQKFTQGTSIGAVALIGGADVRRQVEKLKSHPQVIVGTPARVADLIQARKLKMHEVRTIVIDEADMMLEMGFMGVVREIIRTTVRDRQLLFFSATVPAKVETVAQGLLRSPEVIRVSAQELDAIAVAHRYYVCRRPDKAELLRRIIKSGPIKALVFVNDGAFLPHVASRLLEKKVDVEVLQGEAPAAERSQVMQKFRHGQSPVLIATDLAARGLDVAGVTHVIQYDLPEKLVAYVHRAGRTGRMGAAGQVISLVTPEEEKRLLAFCAELGIEAERATFSLGTNERGVGAKKPTKRLKEPGMRSGDHRQSAKPQFAKLQSAKPQARTEEAGEFEAASIGRAPDAGEAPYRGKAQKSGGQKVLKAQSTGHRSKAGSGKPGTNKPVRRGTNRNK</sequence>
<keyword evidence="1" id="KW-0547">Nucleotide-binding</keyword>
<evidence type="ECO:0000256" key="5">
    <source>
        <dbReference type="PROSITE-ProRule" id="PRU00552"/>
    </source>
</evidence>
<dbReference type="PROSITE" id="PS51195">
    <property type="entry name" value="Q_MOTIF"/>
    <property type="match status" value="1"/>
</dbReference>
<dbReference type="GO" id="GO:0016787">
    <property type="term" value="F:hydrolase activity"/>
    <property type="evidence" value="ECO:0007669"/>
    <property type="project" value="UniProtKB-KW"/>
</dbReference>
<dbReference type="InterPro" id="IPR044742">
    <property type="entry name" value="DEAD/DEAH_RhlB"/>
</dbReference>
<name>A0A4R2RW29_9FIRM</name>
<keyword evidence="2" id="KW-0378">Hydrolase</keyword>
<comment type="caution">
    <text evidence="10">The sequence shown here is derived from an EMBL/GenBank/DDBJ whole genome shotgun (WGS) entry which is preliminary data.</text>
</comment>
<dbReference type="GO" id="GO:0005524">
    <property type="term" value="F:ATP binding"/>
    <property type="evidence" value="ECO:0007669"/>
    <property type="project" value="UniProtKB-KW"/>
</dbReference>
<dbReference type="PROSITE" id="PS51192">
    <property type="entry name" value="HELICASE_ATP_BIND_1"/>
    <property type="match status" value="1"/>
</dbReference>
<dbReference type="CDD" id="cd18787">
    <property type="entry name" value="SF2_C_DEAD"/>
    <property type="match status" value="1"/>
</dbReference>
<dbReference type="InterPro" id="IPR014001">
    <property type="entry name" value="Helicase_ATP-bd"/>
</dbReference>
<evidence type="ECO:0000259" key="7">
    <source>
        <dbReference type="PROSITE" id="PS51192"/>
    </source>
</evidence>
<dbReference type="GO" id="GO:0009409">
    <property type="term" value="P:response to cold"/>
    <property type="evidence" value="ECO:0007669"/>
    <property type="project" value="TreeGrafter"/>
</dbReference>
<dbReference type="AlphaFoldDB" id="A0A4R2RW29"/>
<dbReference type="Proteomes" id="UP000294813">
    <property type="component" value="Unassembled WGS sequence"/>
</dbReference>
<dbReference type="RefSeq" id="WP_131917847.1">
    <property type="nucleotide sequence ID" value="NZ_JAOQNU010000002.1"/>
</dbReference>
<keyword evidence="4" id="KW-0067">ATP-binding</keyword>
<dbReference type="GO" id="GO:0005840">
    <property type="term" value="C:ribosome"/>
    <property type="evidence" value="ECO:0007669"/>
    <property type="project" value="TreeGrafter"/>
</dbReference>
<dbReference type="PROSITE" id="PS51194">
    <property type="entry name" value="HELICASE_CTER"/>
    <property type="match status" value="1"/>
</dbReference>
<accession>A0A4R2RW29</accession>
<gene>
    <name evidence="10" type="ORF">EDD73_10235</name>
</gene>
<dbReference type="PANTHER" id="PTHR47963">
    <property type="entry name" value="DEAD-BOX ATP-DEPENDENT RNA HELICASE 47, MITOCHONDRIAL"/>
    <property type="match status" value="1"/>
</dbReference>
<evidence type="ECO:0000256" key="6">
    <source>
        <dbReference type="SAM" id="MobiDB-lite"/>
    </source>
</evidence>
<proteinExistence type="predicted"/>
<feature type="domain" description="Helicase C-terminal" evidence="8">
    <location>
        <begin position="231"/>
        <end position="377"/>
    </location>
</feature>
<evidence type="ECO:0000256" key="2">
    <source>
        <dbReference type="ARBA" id="ARBA00022801"/>
    </source>
</evidence>
<dbReference type="CDD" id="cd00268">
    <property type="entry name" value="DEADc"/>
    <property type="match status" value="1"/>
</dbReference>
<dbReference type="SMART" id="SM00490">
    <property type="entry name" value="HELICc"/>
    <property type="match status" value="1"/>
</dbReference>
<evidence type="ECO:0000256" key="3">
    <source>
        <dbReference type="ARBA" id="ARBA00022806"/>
    </source>
</evidence>
<evidence type="ECO:0000259" key="8">
    <source>
        <dbReference type="PROSITE" id="PS51194"/>
    </source>
</evidence>
<dbReference type="SMART" id="SM00487">
    <property type="entry name" value="DEXDc"/>
    <property type="match status" value="1"/>
</dbReference>
<feature type="domain" description="Helicase ATP-binding" evidence="7">
    <location>
        <begin position="35"/>
        <end position="205"/>
    </location>
</feature>
<feature type="compositionally biased region" description="Basic and acidic residues" evidence="6">
    <location>
        <begin position="386"/>
        <end position="399"/>
    </location>
</feature>
<feature type="region of interest" description="Disordered" evidence="6">
    <location>
        <begin position="374"/>
        <end position="482"/>
    </location>
</feature>
<dbReference type="EMBL" id="SLXT01000002">
    <property type="protein sequence ID" value="TCP68640.1"/>
    <property type="molecule type" value="Genomic_DNA"/>
</dbReference>
<dbReference type="GO" id="GO:0005829">
    <property type="term" value="C:cytosol"/>
    <property type="evidence" value="ECO:0007669"/>
    <property type="project" value="TreeGrafter"/>
</dbReference>
<evidence type="ECO:0000256" key="4">
    <source>
        <dbReference type="ARBA" id="ARBA00022840"/>
    </source>
</evidence>
<dbReference type="InterPro" id="IPR014014">
    <property type="entry name" value="RNA_helicase_DEAD_Q_motif"/>
</dbReference>
<evidence type="ECO:0000313" key="11">
    <source>
        <dbReference type="Proteomes" id="UP000294813"/>
    </source>
</evidence>
<keyword evidence="3 10" id="KW-0347">Helicase</keyword>
<dbReference type="Pfam" id="PF00271">
    <property type="entry name" value="Helicase_C"/>
    <property type="match status" value="1"/>
</dbReference>
<dbReference type="PANTHER" id="PTHR47963:SF7">
    <property type="entry name" value="ATP-DEPENDENT RNA HELICASE YFML-RELATED"/>
    <property type="match status" value="1"/>
</dbReference>
<evidence type="ECO:0000256" key="1">
    <source>
        <dbReference type="ARBA" id="ARBA00022741"/>
    </source>
</evidence>
<dbReference type="InterPro" id="IPR050547">
    <property type="entry name" value="DEAD_box_RNA_helicases"/>
</dbReference>
<dbReference type="Pfam" id="PF00270">
    <property type="entry name" value="DEAD"/>
    <property type="match status" value="1"/>
</dbReference>
<protein>
    <submittedName>
        <fullName evidence="10">Superfamily II DNA/RNA helicase</fullName>
    </submittedName>
</protein>
<feature type="short sequence motif" description="Q motif" evidence="5">
    <location>
        <begin position="4"/>
        <end position="32"/>
    </location>
</feature>
<organism evidence="10 11">
    <name type="scientific">Heliophilum fasciatum</name>
    <dbReference type="NCBI Taxonomy" id="35700"/>
    <lineage>
        <taxon>Bacteria</taxon>
        <taxon>Bacillati</taxon>
        <taxon>Bacillota</taxon>
        <taxon>Clostridia</taxon>
        <taxon>Eubacteriales</taxon>
        <taxon>Heliobacteriaceae</taxon>
        <taxon>Heliophilum</taxon>
    </lineage>
</organism>
<keyword evidence="11" id="KW-1185">Reference proteome</keyword>
<dbReference type="GO" id="GO:0003724">
    <property type="term" value="F:RNA helicase activity"/>
    <property type="evidence" value="ECO:0007669"/>
    <property type="project" value="InterPro"/>
</dbReference>